<dbReference type="GO" id="GO:0008270">
    <property type="term" value="F:zinc ion binding"/>
    <property type="evidence" value="ECO:0007669"/>
    <property type="project" value="InterPro"/>
</dbReference>
<reference evidence="2 3" key="1">
    <citation type="submission" date="2019-08" db="EMBL/GenBank/DDBJ databases">
        <title>Complete genome sequence of Spiroplasma chinense CCH (DSM 19755).</title>
        <authorList>
            <person name="Shen H.-Y."/>
            <person name="Lin Y.-C."/>
            <person name="Chou L."/>
            <person name="Kuo C.-H."/>
        </authorList>
    </citation>
    <scope>NUCLEOTIDE SEQUENCE [LARGE SCALE GENOMIC DNA]</scope>
    <source>
        <strain evidence="2 3">CCH</strain>
    </source>
</reference>
<sequence>MSDTVKKNNEKLYRNIVNGEIKMMNHNEFDKLQIHYDEFVTEAEKLIYKEIKPSEIFLDGSNSALSNKKKNNKKFIRFKKDDKDIIVYFLQIKNSGNDNDDNKRLQLYKKFLVKDTMIFALGVLSIGEEYIVSLTANLYDFLTRYDGESYSSYWISTFQEVEEIAFGKNEATIDEKYNYKTKDLKKIIKELDSRINYNGKNQLTSFNDLDVLFDFVETDLSDLKVEDFNDKNITDLIHKNKLIRNQKIVEEHLKNYQECINCLKKQTFIKNGLDIMYFDVHHFIPYHLKVQKKFKKTLDSKINLVSLCPLCHKMIHLSNEEEQGKMVEFIAKKVVNEDFLKVYPEYSLEKLKEIYLQVYRKELEENE</sequence>
<dbReference type="EMBL" id="CP043026">
    <property type="protein sequence ID" value="QEH62017.1"/>
    <property type="molecule type" value="Genomic_DNA"/>
</dbReference>
<keyword evidence="2" id="KW-0378">Hydrolase</keyword>
<dbReference type="InterPro" id="IPR003615">
    <property type="entry name" value="HNH_nuc"/>
</dbReference>
<feature type="domain" description="HNH" evidence="1">
    <location>
        <begin position="259"/>
        <end position="316"/>
    </location>
</feature>
<dbReference type="AlphaFoldDB" id="A0A5B9Y6W7"/>
<gene>
    <name evidence="2" type="ORF">SCHIN_v1c08220</name>
</gene>
<keyword evidence="2" id="KW-0255">Endonuclease</keyword>
<proteinExistence type="predicted"/>
<protein>
    <submittedName>
        <fullName evidence="2">HNH endonuclease</fullName>
    </submittedName>
</protein>
<dbReference type="GO" id="GO:0004519">
    <property type="term" value="F:endonuclease activity"/>
    <property type="evidence" value="ECO:0007669"/>
    <property type="project" value="UniProtKB-KW"/>
</dbReference>
<dbReference type="KEGG" id="schi:SCHIN_v1c08220"/>
<accession>A0A5B9Y6W7</accession>
<dbReference type="RefSeq" id="WP_166508388.1">
    <property type="nucleotide sequence ID" value="NZ_CP043026.1"/>
</dbReference>
<evidence type="ECO:0000313" key="3">
    <source>
        <dbReference type="Proteomes" id="UP000323144"/>
    </source>
</evidence>
<keyword evidence="2" id="KW-0540">Nuclease</keyword>
<evidence type="ECO:0000313" key="2">
    <source>
        <dbReference type="EMBL" id="QEH62017.1"/>
    </source>
</evidence>
<dbReference type="Proteomes" id="UP000323144">
    <property type="component" value="Chromosome"/>
</dbReference>
<organism evidence="2 3">
    <name type="scientific">Spiroplasma chinense</name>
    <dbReference type="NCBI Taxonomy" id="216932"/>
    <lineage>
        <taxon>Bacteria</taxon>
        <taxon>Bacillati</taxon>
        <taxon>Mycoplasmatota</taxon>
        <taxon>Mollicutes</taxon>
        <taxon>Entomoplasmatales</taxon>
        <taxon>Spiroplasmataceae</taxon>
        <taxon>Spiroplasma</taxon>
    </lineage>
</organism>
<dbReference type="Pfam" id="PF01844">
    <property type="entry name" value="HNH"/>
    <property type="match status" value="1"/>
</dbReference>
<dbReference type="CDD" id="cd00085">
    <property type="entry name" value="HNHc"/>
    <property type="match status" value="1"/>
</dbReference>
<dbReference type="GO" id="GO:0003676">
    <property type="term" value="F:nucleic acid binding"/>
    <property type="evidence" value="ECO:0007669"/>
    <property type="project" value="InterPro"/>
</dbReference>
<keyword evidence="3" id="KW-1185">Reference proteome</keyword>
<dbReference type="InterPro" id="IPR002711">
    <property type="entry name" value="HNH"/>
</dbReference>
<evidence type="ECO:0000259" key="1">
    <source>
        <dbReference type="Pfam" id="PF01844"/>
    </source>
</evidence>
<name>A0A5B9Y6W7_9MOLU</name>